<dbReference type="EMBL" id="LCEW01000029">
    <property type="protein sequence ID" value="KKS79751.1"/>
    <property type="molecule type" value="Genomic_DNA"/>
</dbReference>
<dbReference type="PANTHER" id="PTHR45663">
    <property type="entry name" value="GEO12009P1"/>
    <property type="match status" value="1"/>
</dbReference>
<keyword evidence="5 9" id="KW-0676">Redox-active center</keyword>
<evidence type="ECO:0000256" key="1">
    <source>
        <dbReference type="ARBA" id="ARBA00008987"/>
    </source>
</evidence>
<dbReference type="InterPro" id="IPR036249">
    <property type="entry name" value="Thioredoxin-like_sf"/>
</dbReference>
<feature type="site" description="Contributes to redox potential value" evidence="8">
    <location>
        <position position="32"/>
    </location>
</feature>
<evidence type="ECO:0000313" key="12">
    <source>
        <dbReference type="Proteomes" id="UP000034213"/>
    </source>
</evidence>
<dbReference type="NCBIfam" id="TIGR01068">
    <property type="entry name" value="thioredoxin"/>
    <property type="match status" value="1"/>
</dbReference>
<comment type="caution">
    <text evidence="11">The sequence shown here is derived from an EMBL/GenBank/DDBJ whole genome shotgun (WGS) entry which is preliminary data.</text>
</comment>
<gene>
    <name evidence="11" type="ORF">UV54_C0029G0010</name>
</gene>
<reference evidence="11 12" key="1">
    <citation type="journal article" date="2015" name="Nature">
        <title>rRNA introns, odd ribosomes, and small enigmatic genomes across a large radiation of phyla.</title>
        <authorList>
            <person name="Brown C.T."/>
            <person name="Hug L.A."/>
            <person name="Thomas B.C."/>
            <person name="Sharon I."/>
            <person name="Castelle C.J."/>
            <person name="Singh A."/>
            <person name="Wilkins M.J."/>
            <person name="Williams K.H."/>
            <person name="Banfield J.F."/>
        </authorList>
    </citation>
    <scope>NUCLEOTIDE SEQUENCE [LARGE SCALE GENOMIC DNA]</scope>
</reference>
<dbReference type="CDD" id="cd02947">
    <property type="entry name" value="TRX_family"/>
    <property type="match status" value="1"/>
</dbReference>
<evidence type="ECO:0000256" key="4">
    <source>
        <dbReference type="ARBA" id="ARBA00023157"/>
    </source>
</evidence>
<keyword evidence="3" id="KW-0249">Electron transport</keyword>
<dbReference type="PROSITE" id="PS51352">
    <property type="entry name" value="THIOREDOXIN_2"/>
    <property type="match status" value="1"/>
</dbReference>
<dbReference type="PATRIC" id="fig|1618369.3.peg.428"/>
<evidence type="ECO:0000256" key="6">
    <source>
        <dbReference type="NCBIfam" id="TIGR01068"/>
    </source>
</evidence>
<dbReference type="GO" id="GO:0005737">
    <property type="term" value="C:cytoplasm"/>
    <property type="evidence" value="ECO:0007669"/>
    <property type="project" value="TreeGrafter"/>
</dbReference>
<dbReference type="Pfam" id="PF00085">
    <property type="entry name" value="Thioredoxin"/>
    <property type="match status" value="1"/>
</dbReference>
<feature type="site" description="Contributes to redox potential value" evidence="8">
    <location>
        <position position="33"/>
    </location>
</feature>
<dbReference type="PIRSF" id="PIRSF000077">
    <property type="entry name" value="Thioredoxin"/>
    <property type="match status" value="1"/>
</dbReference>
<evidence type="ECO:0000256" key="2">
    <source>
        <dbReference type="ARBA" id="ARBA00022448"/>
    </source>
</evidence>
<proteinExistence type="inferred from homology"/>
<organism evidence="11 12">
    <name type="scientific">Candidatus Beckwithbacteria bacterium GW2011_GWA2_43_10</name>
    <dbReference type="NCBI Taxonomy" id="1618369"/>
    <lineage>
        <taxon>Bacteria</taxon>
        <taxon>Candidatus Beckwithiibacteriota</taxon>
    </lineage>
</organism>
<dbReference type="FunFam" id="3.40.30.10:FF:000001">
    <property type="entry name" value="Thioredoxin"/>
    <property type="match status" value="1"/>
</dbReference>
<feature type="active site" description="Nucleophile" evidence="8">
    <location>
        <position position="34"/>
    </location>
</feature>
<feature type="active site" description="Nucleophile" evidence="8">
    <location>
        <position position="31"/>
    </location>
</feature>
<evidence type="ECO:0000256" key="5">
    <source>
        <dbReference type="ARBA" id="ARBA00023284"/>
    </source>
</evidence>
<keyword evidence="4 9" id="KW-1015">Disulfide bond</keyword>
<evidence type="ECO:0000313" key="11">
    <source>
        <dbReference type="EMBL" id="KKS79751.1"/>
    </source>
</evidence>
<dbReference type="InterPro" id="IPR013766">
    <property type="entry name" value="Thioredoxin_domain"/>
</dbReference>
<dbReference type="STRING" id="1618369.UV54_C0029G0010"/>
<evidence type="ECO:0000259" key="10">
    <source>
        <dbReference type="PROSITE" id="PS51352"/>
    </source>
</evidence>
<dbReference type="PANTHER" id="PTHR45663:SF11">
    <property type="entry name" value="GEO12009P1"/>
    <property type="match status" value="1"/>
</dbReference>
<evidence type="ECO:0000256" key="3">
    <source>
        <dbReference type="ARBA" id="ARBA00022982"/>
    </source>
</evidence>
<sequence length="106" mass="11675">MPAIILTDEDFEEKVLKSSLPVLVDFYADWCGPCQQAAPVIEELAEEYKDKILIGKVNVDKNHNTSAKYGIMSIPTMVVFKNGEEVERASGFGGKEGVVKLISKVL</sequence>
<keyword evidence="2" id="KW-0813">Transport</keyword>
<accession>A0A0G1E9N6</accession>
<dbReference type="InterPro" id="IPR005746">
    <property type="entry name" value="Thioredoxin"/>
</dbReference>
<dbReference type="PRINTS" id="PR00421">
    <property type="entry name" value="THIOREDOXIN"/>
</dbReference>
<protein>
    <recommendedName>
        <fullName evidence="6 7">Thioredoxin</fullName>
    </recommendedName>
</protein>
<feature type="domain" description="Thioredoxin" evidence="10">
    <location>
        <begin position="1"/>
        <end position="106"/>
    </location>
</feature>
<name>A0A0G1E9N6_9BACT</name>
<feature type="disulfide bond" description="Redox-active" evidence="9">
    <location>
        <begin position="31"/>
        <end position="34"/>
    </location>
</feature>
<comment type="similarity">
    <text evidence="1 7">Belongs to the thioredoxin family.</text>
</comment>
<evidence type="ECO:0000256" key="7">
    <source>
        <dbReference type="PIRNR" id="PIRNR000077"/>
    </source>
</evidence>
<evidence type="ECO:0000256" key="8">
    <source>
        <dbReference type="PIRSR" id="PIRSR000077-1"/>
    </source>
</evidence>
<dbReference type="SUPFAM" id="SSF52833">
    <property type="entry name" value="Thioredoxin-like"/>
    <property type="match status" value="1"/>
</dbReference>
<evidence type="ECO:0000256" key="9">
    <source>
        <dbReference type="PIRSR" id="PIRSR000077-4"/>
    </source>
</evidence>
<dbReference type="AlphaFoldDB" id="A0A0G1E9N6"/>
<dbReference type="Proteomes" id="UP000034213">
    <property type="component" value="Unassembled WGS sequence"/>
</dbReference>
<dbReference type="GO" id="GO:0015035">
    <property type="term" value="F:protein-disulfide reductase activity"/>
    <property type="evidence" value="ECO:0007669"/>
    <property type="project" value="UniProtKB-UniRule"/>
</dbReference>
<feature type="site" description="Deprotonates C-terminal active site Cys" evidence="8">
    <location>
        <position position="25"/>
    </location>
</feature>
<dbReference type="Gene3D" id="3.40.30.10">
    <property type="entry name" value="Glutaredoxin"/>
    <property type="match status" value="1"/>
</dbReference>